<keyword evidence="3" id="KW-0812">Transmembrane</keyword>
<gene>
    <name evidence="5" type="ORF">THAPSDRAFT_8649</name>
</gene>
<dbReference type="RefSeq" id="XP_002296515.1">
    <property type="nucleotide sequence ID" value="XM_002296479.1"/>
</dbReference>
<dbReference type="PANTHER" id="PTHR33538:SF2">
    <property type="entry name" value="PROTEIN GAMETE EXPRESSED 1"/>
    <property type="match status" value="1"/>
</dbReference>
<keyword evidence="3" id="KW-0472">Membrane</keyword>
<feature type="chain" id="PRO_5002873942" evidence="4">
    <location>
        <begin position="25"/>
        <end position="660"/>
    </location>
</feature>
<accession>B8LBN0</accession>
<feature type="coiled-coil region" evidence="1">
    <location>
        <begin position="312"/>
        <end position="378"/>
    </location>
</feature>
<feature type="compositionally biased region" description="Polar residues" evidence="2">
    <location>
        <begin position="611"/>
        <end position="623"/>
    </location>
</feature>
<dbReference type="Proteomes" id="UP000001449">
    <property type="component" value="Chromosome 11"/>
</dbReference>
<feature type="region of interest" description="Disordered" evidence="2">
    <location>
        <begin position="502"/>
        <end position="660"/>
    </location>
</feature>
<name>B8LBN0_THAPS</name>
<organism evidence="5 6">
    <name type="scientific">Thalassiosira pseudonana</name>
    <name type="common">Marine diatom</name>
    <name type="synonym">Cyclotella nana</name>
    <dbReference type="NCBI Taxonomy" id="35128"/>
    <lineage>
        <taxon>Eukaryota</taxon>
        <taxon>Sar</taxon>
        <taxon>Stramenopiles</taxon>
        <taxon>Ochrophyta</taxon>
        <taxon>Bacillariophyta</taxon>
        <taxon>Coscinodiscophyceae</taxon>
        <taxon>Thalassiosirophycidae</taxon>
        <taxon>Thalassiosirales</taxon>
        <taxon>Thalassiosiraceae</taxon>
        <taxon>Thalassiosira</taxon>
    </lineage>
</organism>
<evidence type="ECO:0000313" key="5">
    <source>
        <dbReference type="EMBL" id="EED87211.1"/>
    </source>
</evidence>
<keyword evidence="6" id="KW-1185">Reference proteome</keyword>
<feature type="compositionally biased region" description="Polar residues" evidence="2">
    <location>
        <begin position="570"/>
        <end position="589"/>
    </location>
</feature>
<keyword evidence="4" id="KW-0732">Signal</keyword>
<evidence type="ECO:0000313" key="6">
    <source>
        <dbReference type="Proteomes" id="UP000001449"/>
    </source>
</evidence>
<dbReference type="HOGENOM" id="CLU_415937_0_0_1"/>
<feature type="transmembrane region" description="Helical" evidence="3">
    <location>
        <begin position="403"/>
        <end position="421"/>
    </location>
</feature>
<sequence length="660" mass="74592">MKSLRHFKIVLMLVIGIGIPPADATRHVGHQLHPADVDIGADNDKSAIILNDIMTTQLSTRSFSPSSPQCWMTSITTINHWKGTQDDPSVSSGRDYCASMTSDQQKLIALEMTNCQLKEGNRPMFDANKITYDELGVSSVTEHSSVYQSCPVGKQPSHAYDVSSCLPLLSQDAWNLYHQILLYTNDVCTRLTDEIMIRQKKEATQMLVHVSSSLSRHLKSVLDDTEFAVERIRIHSVMLEDQSLMMKEQRNELEVMYHNRKKEEMETIAMVREQSVLLEEQSHRMKEQQLQTSLAMEQLSNHTKEQTALIIAEQAQRQSALFEEQSVKLRDQQLEMDRMHKQREDAASLAIKEQAEMIREQQRDLERMQELIANANSQMQPLSTIESYVKLATYGFTVFQSTLNFFLSMNGVWLLTALPLLHRSRRSLFGVFLAGFVVELIVIWFGGNNLLSSQSPTMDDLLRSQMEFMSRMNATASMERSNVINGMNRSVAEETFIITDKNYKPRNRRTRSRSSHCTTSAKASLPVVTPAKNRGSSNAVTPTASESKSPHANHRRSDEYVKEMQHSSESEASSTPQTIPKRTNQTIPKRTNKRKYSEAMDASGSSKDECSSISTMSVQYNVNNDDDDSMSTVSSGVSSESDGSQQSIKKKCKFSKAKVY</sequence>
<dbReference type="OMA" id="METIAMV"/>
<keyword evidence="3" id="KW-1133">Transmembrane helix</keyword>
<reference evidence="5 6" key="1">
    <citation type="journal article" date="2004" name="Science">
        <title>The genome of the diatom Thalassiosira pseudonana: ecology, evolution, and metabolism.</title>
        <authorList>
            <person name="Armbrust E.V."/>
            <person name="Berges J.A."/>
            <person name="Bowler C."/>
            <person name="Green B.R."/>
            <person name="Martinez D."/>
            <person name="Putnam N.H."/>
            <person name="Zhou S."/>
            <person name="Allen A.E."/>
            <person name="Apt K.E."/>
            <person name="Bechner M."/>
            <person name="Brzezinski M.A."/>
            <person name="Chaal B.K."/>
            <person name="Chiovitti A."/>
            <person name="Davis A.K."/>
            <person name="Demarest M.S."/>
            <person name="Detter J.C."/>
            <person name="Glavina T."/>
            <person name="Goodstein D."/>
            <person name="Hadi M.Z."/>
            <person name="Hellsten U."/>
            <person name="Hildebrand M."/>
            <person name="Jenkins B.D."/>
            <person name="Jurka J."/>
            <person name="Kapitonov V.V."/>
            <person name="Kroger N."/>
            <person name="Lau W.W."/>
            <person name="Lane T.W."/>
            <person name="Larimer F.W."/>
            <person name="Lippmeier J.C."/>
            <person name="Lucas S."/>
            <person name="Medina M."/>
            <person name="Montsant A."/>
            <person name="Obornik M."/>
            <person name="Parker M.S."/>
            <person name="Palenik B."/>
            <person name="Pazour G.J."/>
            <person name="Richardson P.M."/>
            <person name="Rynearson T.A."/>
            <person name="Saito M.A."/>
            <person name="Schwartz D.C."/>
            <person name="Thamatrakoln K."/>
            <person name="Valentin K."/>
            <person name="Vardi A."/>
            <person name="Wilkerson F.P."/>
            <person name="Rokhsar D.S."/>
        </authorList>
    </citation>
    <scope>NUCLEOTIDE SEQUENCE [LARGE SCALE GENOMIC DNA]</scope>
    <source>
        <strain evidence="5 6">CCMP1335</strain>
    </source>
</reference>
<feature type="transmembrane region" description="Helical" evidence="3">
    <location>
        <begin position="428"/>
        <end position="447"/>
    </location>
</feature>
<feature type="compositionally biased region" description="Polar residues" evidence="2">
    <location>
        <begin position="534"/>
        <end position="547"/>
    </location>
</feature>
<dbReference type="AlphaFoldDB" id="B8LBN0"/>
<dbReference type="PaxDb" id="35128-Thaps8649"/>
<evidence type="ECO:0000256" key="1">
    <source>
        <dbReference type="SAM" id="Coils"/>
    </source>
</evidence>
<feature type="compositionally biased region" description="Basic residues" evidence="2">
    <location>
        <begin position="648"/>
        <end position="660"/>
    </location>
</feature>
<dbReference type="KEGG" id="tps:THAPSDRAFT_8649"/>
<dbReference type="InterPro" id="IPR040346">
    <property type="entry name" value="GEX1/Brambleberry"/>
</dbReference>
<feature type="compositionally biased region" description="Low complexity" evidence="2">
    <location>
        <begin position="630"/>
        <end position="647"/>
    </location>
</feature>
<feature type="signal peptide" evidence="4">
    <location>
        <begin position="1"/>
        <end position="24"/>
    </location>
</feature>
<evidence type="ECO:0000256" key="3">
    <source>
        <dbReference type="SAM" id="Phobius"/>
    </source>
</evidence>
<protein>
    <submittedName>
        <fullName evidence="5">Uncharacterized protein</fullName>
    </submittedName>
</protein>
<proteinExistence type="predicted"/>
<dbReference type="eggNOG" id="ENOG502RWJZ">
    <property type="taxonomic scope" value="Eukaryota"/>
</dbReference>
<reference evidence="5 6" key="2">
    <citation type="journal article" date="2008" name="Nature">
        <title>The Phaeodactylum genome reveals the evolutionary history of diatom genomes.</title>
        <authorList>
            <person name="Bowler C."/>
            <person name="Allen A.E."/>
            <person name="Badger J.H."/>
            <person name="Grimwood J."/>
            <person name="Jabbari K."/>
            <person name="Kuo A."/>
            <person name="Maheswari U."/>
            <person name="Martens C."/>
            <person name="Maumus F."/>
            <person name="Otillar R.P."/>
            <person name="Rayko E."/>
            <person name="Salamov A."/>
            <person name="Vandepoele K."/>
            <person name="Beszteri B."/>
            <person name="Gruber A."/>
            <person name="Heijde M."/>
            <person name="Katinka M."/>
            <person name="Mock T."/>
            <person name="Valentin K."/>
            <person name="Verret F."/>
            <person name="Berges J.A."/>
            <person name="Brownlee C."/>
            <person name="Cadoret J.P."/>
            <person name="Chiovitti A."/>
            <person name="Choi C.J."/>
            <person name="Coesel S."/>
            <person name="De Martino A."/>
            <person name="Detter J.C."/>
            <person name="Durkin C."/>
            <person name="Falciatore A."/>
            <person name="Fournet J."/>
            <person name="Haruta M."/>
            <person name="Huysman M.J."/>
            <person name="Jenkins B.D."/>
            <person name="Jiroutova K."/>
            <person name="Jorgensen R.E."/>
            <person name="Joubert Y."/>
            <person name="Kaplan A."/>
            <person name="Kroger N."/>
            <person name="Kroth P.G."/>
            <person name="La Roche J."/>
            <person name="Lindquist E."/>
            <person name="Lommer M."/>
            <person name="Martin-Jezequel V."/>
            <person name="Lopez P.J."/>
            <person name="Lucas S."/>
            <person name="Mangogna M."/>
            <person name="McGinnis K."/>
            <person name="Medlin L.K."/>
            <person name="Montsant A."/>
            <person name="Oudot-Le Secq M.P."/>
            <person name="Napoli C."/>
            <person name="Obornik M."/>
            <person name="Parker M.S."/>
            <person name="Petit J.L."/>
            <person name="Porcel B.M."/>
            <person name="Poulsen N."/>
            <person name="Robison M."/>
            <person name="Rychlewski L."/>
            <person name="Rynearson T.A."/>
            <person name="Schmutz J."/>
            <person name="Shapiro H."/>
            <person name="Siaut M."/>
            <person name="Stanley M."/>
            <person name="Sussman M.R."/>
            <person name="Taylor A.R."/>
            <person name="Vardi A."/>
            <person name="von Dassow P."/>
            <person name="Vyverman W."/>
            <person name="Willis A."/>
            <person name="Wyrwicz L.S."/>
            <person name="Rokhsar D.S."/>
            <person name="Weissenbach J."/>
            <person name="Armbrust E.V."/>
            <person name="Green B.R."/>
            <person name="Van de Peer Y."/>
            <person name="Grigoriev I.V."/>
        </authorList>
    </citation>
    <scope>NUCLEOTIDE SEQUENCE [LARGE SCALE GENOMIC DNA]</scope>
    <source>
        <strain evidence="5 6">CCMP1335</strain>
    </source>
</reference>
<keyword evidence="1" id="KW-0175">Coiled coil</keyword>
<dbReference type="GeneID" id="7444527"/>
<feature type="compositionally biased region" description="Basic and acidic residues" evidence="2">
    <location>
        <begin position="555"/>
        <end position="569"/>
    </location>
</feature>
<feature type="compositionally biased region" description="Basic residues" evidence="2">
    <location>
        <begin position="504"/>
        <end position="514"/>
    </location>
</feature>
<dbReference type="PANTHER" id="PTHR33538">
    <property type="entry name" value="PROTEIN GAMETE EXPRESSED 1"/>
    <property type="match status" value="1"/>
</dbReference>
<dbReference type="EMBL" id="DS999415">
    <property type="protein sequence ID" value="EED87211.1"/>
    <property type="molecule type" value="Genomic_DNA"/>
</dbReference>
<evidence type="ECO:0000256" key="2">
    <source>
        <dbReference type="SAM" id="MobiDB-lite"/>
    </source>
</evidence>
<dbReference type="InParanoid" id="B8LBN0"/>
<evidence type="ECO:0000256" key="4">
    <source>
        <dbReference type="SAM" id="SignalP"/>
    </source>
</evidence>